<comment type="subcellular location">
    <subcellularLocation>
        <location evidence="1">Cell membrane</location>
        <topology evidence="1">Multi-pass membrane protein</topology>
    </subcellularLocation>
</comment>
<evidence type="ECO:0000313" key="8">
    <source>
        <dbReference type="EMBL" id="MDP0971146.1"/>
    </source>
</evidence>
<gene>
    <name evidence="8" type="ORF">Q6294_29835</name>
</gene>
<evidence type="ECO:0000256" key="6">
    <source>
        <dbReference type="SAM" id="Phobius"/>
    </source>
</evidence>
<dbReference type="InterPro" id="IPR052159">
    <property type="entry name" value="Competence_DNA_uptake"/>
</dbReference>
<sequence length="92" mass="9692">ITGQRDGISEATNNAMRLSGLSHILSISGLHMALVAGIVIGSLRACMAFFPDFAARYPIKKFSACAALLASAFYLLLSGIDVAAQRSFVMLA</sequence>
<keyword evidence="2" id="KW-1003">Cell membrane</keyword>
<organism evidence="8 9">
    <name type="scientific">Klebsiella pneumoniae</name>
    <dbReference type="NCBI Taxonomy" id="573"/>
    <lineage>
        <taxon>Bacteria</taxon>
        <taxon>Pseudomonadati</taxon>
        <taxon>Pseudomonadota</taxon>
        <taxon>Gammaproteobacteria</taxon>
        <taxon>Enterobacterales</taxon>
        <taxon>Enterobacteriaceae</taxon>
        <taxon>Klebsiella/Raoultella group</taxon>
        <taxon>Klebsiella</taxon>
        <taxon>Klebsiella pneumoniae complex</taxon>
    </lineage>
</organism>
<reference evidence="8" key="1">
    <citation type="submission" date="2023-07" db="EMBL/GenBank/DDBJ databases">
        <authorList>
            <person name="Peng Z."/>
        </authorList>
    </citation>
    <scope>NUCLEOTIDE SEQUENCE</scope>
    <source>
        <strain evidence="8">KP219</strain>
    </source>
</reference>
<dbReference type="RefSeq" id="WP_305202318.1">
    <property type="nucleotide sequence ID" value="NZ_JAUUIA010000369.1"/>
</dbReference>
<feature type="transmembrane region" description="Helical" evidence="6">
    <location>
        <begin position="24"/>
        <end position="50"/>
    </location>
</feature>
<feature type="non-terminal residue" evidence="8">
    <location>
        <position position="92"/>
    </location>
</feature>
<dbReference type="GO" id="GO:0005886">
    <property type="term" value="C:plasma membrane"/>
    <property type="evidence" value="ECO:0007669"/>
    <property type="project" value="UniProtKB-SubCell"/>
</dbReference>
<dbReference type="PANTHER" id="PTHR30619:SF1">
    <property type="entry name" value="RECOMBINATION PROTEIN 2"/>
    <property type="match status" value="1"/>
</dbReference>
<keyword evidence="5 6" id="KW-0472">Membrane</keyword>
<dbReference type="Proteomes" id="UP001244490">
    <property type="component" value="Unassembled WGS sequence"/>
</dbReference>
<evidence type="ECO:0000256" key="2">
    <source>
        <dbReference type="ARBA" id="ARBA00022475"/>
    </source>
</evidence>
<evidence type="ECO:0000256" key="3">
    <source>
        <dbReference type="ARBA" id="ARBA00022692"/>
    </source>
</evidence>
<dbReference type="Pfam" id="PF03772">
    <property type="entry name" value="Competence"/>
    <property type="match status" value="1"/>
</dbReference>
<feature type="transmembrane region" description="Helical" evidence="6">
    <location>
        <begin position="62"/>
        <end position="84"/>
    </location>
</feature>
<keyword evidence="3 6" id="KW-0812">Transmembrane</keyword>
<dbReference type="EMBL" id="JAUUIA010000369">
    <property type="protein sequence ID" value="MDP0971146.1"/>
    <property type="molecule type" value="Genomic_DNA"/>
</dbReference>
<keyword evidence="4 6" id="KW-1133">Transmembrane helix</keyword>
<proteinExistence type="predicted"/>
<evidence type="ECO:0000259" key="7">
    <source>
        <dbReference type="Pfam" id="PF03772"/>
    </source>
</evidence>
<protein>
    <submittedName>
        <fullName evidence="8">ComEC/Rec2 family competence protein</fullName>
    </submittedName>
</protein>
<evidence type="ECO:0000313" key="9">
    <source>
        <dbReference type="Proteomes" id="UP001244490"/>
    </source>
</evidence>
<feature type="domain" description="ComEC/Rec2-related protein" evidence="7">
    <location>
        <begin position="1"/>
        <end position="92"/>
    </location>
</feature>
<dbReference type="PANTHER" id="PTHR30619">
    <property type="entry name" value="DNA INTERNALIZATION/COMPETENCE PROTEIN COMEC/REC2"/>
    <property type="match status" value="1"/>
</dbReference>
<name>A0AAW8AIN1_KLEPN</name>
<dbReference type="AlphaFoldDB" id="A0AAW8AIN1"/>
<evidence type="ECO:0000256" key="5">
    <source>
        <dbReference type="ARBA" id="ARBA00023136"/>
    </source>
</evidence>
<evidence type="ECO:0000256" key="4">
    <source>
        <dbReference type="ARBA" id="ARBA00022989"/>
    </source>
</evidence>
<dbReference type="InterPro" id="IPR004477">
    <property type="entry name" value="ComEC_N"/>
</dbReference>
<evidence type="ECO:0000256" key="1">
    <source>
        <dbReference type="ARBA" id="ARBA00004651"/>
    </source>
</evidence>
<feature type="non-terminal residue" evidence="8">
    <location>
        <position position="1"/>
    </location>
</feature>
<accession>A0AAW8AIN1</accession>
<comment type="caution">
    <text evidence="8">The sequence shown here is derived from an EMBL/GenBank/DDBJ whole genome shotgun (WGS) entry which is preliminary data.</text>
</comment>